<dbReference type="InterPro" id="IPR011701">
    <property type="entry name" value="MFS"/>
</dbReference>
<evidence type="ECO:0000256" key="2">
    <source>
        <dbReference type="SAM" id="MobiDB-lite"/>
    </source>
</evidence>
<dbReference type="InterPro" id="IPR020846">
    <property type="entry name" value="MFS_dom"/>
</dbReference>
<feature type="transmembrane region" description="Helical" evidence="3">
    <location>
        <begin position="74"/>
        <end position="94"/>
    </location>
</feature>
<organism evidence="5 6">
    <name type="scientific">Dreissena polymorpha</name>
    <name type="common">Zebra mussel</name>
    <name type="synonym">Mytilus polymorpha</name>
    <dbReference type="NCBI Taxonomy" id="45954"/>
    <lineage>
        <taxon>Eukaryota</taxon>
        <taxon>Metazoa</taxon>
        <taxon>Spiralia</taxon>
        <taxon>Lophotrochozoa</taxon>
        <taxon>Mollusca</taxon>
        <taxon>Bivalvia</taxon>
        <taxon>Autobranchia</taxon>
        <taxon>Heteroconchia</taxon>
        <taxon>Euheterodonta</taxon>
        <taxon>Imparidentia</taxon>
        <taxon>Neoheterodontei</taxon>
        <taxon>Myida</taxon>
        <taxon>Dreissenoidea</taxon>
        <taxon>Dreissenidae</taxon>
        <taxon>Dreissena</taxon>
    </lineage>
</organism>
<feature type="compositionally biased region" description="Low complexity" evidence="2">
    <location>
        <begin position="261"/>
        <end position="270"/>
    </location>
</feature>
<dbReference type="PANTHER" id="PTHR11360">
    <property type="entry name" value="MONOCARBOXYLATE TRANSPORTER"/>
    <property type="match status" value="1"/>
</dbReference>
<gene>
    <name evidence="5" type="ORF">DPMN_136501</name>
</gene>
<dbReference type="Proteomes" id="UP000828390">
    <property type="component" value="Unassembled WGS sequence"/>
</dbReference>
<keyword evidence="3" id="KW-1133">Transmembrane helix</keyword>
<evidence type="ECO:0000256" key="1">
    <source>
        <dbReference type="ARBA" id="ARBA00004141"/>
    </source>
</evidence>
<feature type="transmembrane region" description="Helical" evidence="3">
    <location>
        <begin position="376"/>
        <end position="393"/>
    </location>
</feature>
<feature type="region of interest" description="Disordered" evidence="2">
    <location>
        <begin position="1"/>
        <end position="23"/>
    </location>
</feature>
<feature type="region of interest" description="Disordered" evidence="2">
    <location>
        <begin position="261"/>
        <end position="318"/>
    </location>
</feature>
<feature type="compositionally biased region" description="Low complexity" evidence="2">
    <location>
        <begin position="302"/>
        <end position="318"/>
    </location>
</feature>
<reference evidence="5" key="2">
    <citation type="submission" date="2020-11" db="EMBL/GenBank/DDBJ databases">
        <authorList>
            <person name="McCartney M.A."/>
            <person name="Auch B."/>
            <person name="Kono T."/>
            <person name="Mallez S."/>
            <person name="Becker A."/>
            <person name="Gohl D.M."/>
            <person name="Silverstein K.A.T."/>
            <person name="Koren S."/>
            <person name="Bechman K.B."/>
            <person name="Herman A."/>
            <person name="Abrahante J.E."/>
            <person name="Garbe J."/>
        </authorList>
    </citation>
    <scope>NUCLEOTIDE SEQUENCE</scope>
    <source>
        <strain evidence="5">Duluth1</strain>
        <tissue evidence="5">Whole animal</tissue>
    </source>
</reference>
<dbReference type="EMBL" id="JAIWYP010000006">
    <property type="protein sequence ID" value="KAH3808150.1"/>
    <property type="molecule type" value="Genomic_DNA"/>
</dbReference>
<evidence type="ECO:0000313" key="6">
    <source>
        <dbReference type="Proteomes" id="UP000828390"/>
    </source>
</evidence>
<feature type="transmembrane region" description="Helical" evidence="3">
    <location>
        <begin position="337"/>
        <end position="356"/>
    </location>
</feature>
<reference evidence="5" key="1">
    <citation type="journal article" date="2019" name="bioRxiv">
        <title>The Genome of the Zebra Mussel, Dreissena polymorpha: A Resource for Invasive Species Research.</title>
        <authorList>
            <person name="McCartney M.A."/>
            <person name="Auch B."/>
            <person name="Kono T."/>
            <person name="Mallez S."/>
            <person name="Zhang Y."/>
            <person name="Obille A."/>
            <person name="Becker A."/>
            <person name="Abrahante J.E."/>
            <person name="Garbe J."/>
            <person name="Badalamenti J.P."/>
            <person name="Herman A."/>
            <person name="Mangelson H."/>
            <person name="Liachko I."/>
            <person name="Sullivan S."/>
            <person name="Sone E.D."/>
            <person name="Koren S."/>
            <person name="Silverstein K.A.T."/>
            <person name="Beckman K.B."/>
            <person name="Gohl D.M."/>
        </authorList>
    </citation>
    <scope>NUCLEOTIDE SEQUENCE</scope>
    <source>
        <strain evidence="5">Duluth1</strain>
        <tissue evidence="5">Whole animal</tissue>
    </source>
</reference>
<feature type="transmembrane region" description="Helical" evidence="3">
    <location>
        <begin position="32"/>
        <end position="54"/>
    </location>
</feature>
<feature type="transmembrane region" description="Helical" evidence="3">
    <location>
        <begin position="465"/>
        <end position="484"/>
    </location>
</feature>
<dbReference type="InterPro" id="IPR036259">
    <property type="entry name" value="MFS_trans_sf"/>
</dbReference>
<feature type="transmembrane region" description="Helical" evidence="3">
    <location>
        <begin position="431"/>
        <end position="453"/>
    </location>
</feature>
<dbReference type="PROSITE" id="PS50850">
    <property type="entry name" value="MFS"/>
    <property type="match status" value="1"/>
</dbReference>
<protein>
    <recommendedName>
        <fullName evidence="4">Major facilitator superfamily (MFS) profile domain-containing protein</fullName>
    </recommendedName>
</protein>
<keyword evidence="6" id="KW-1185">Reference proteome</keyword>
<evidence type="ECO:0000259" key="4">
    <source>
        <dbReference type="PROSITE" id="PS50850"/>
    </source>
</evidence>
<feature type="domain" description="Major facilitator superfamily (MFS) profile" evidence="4">
    <location>
        <begin position="32"/>
        <end position="521"/>
    </location>
</feature>
<dbReference type="OrthoDB" id="6499973at2759"/>
<name>A0A9D4FZZ5_DREPO</name>
<feature type="transmembrane region" description="Helical" evidence="3">
    <location>
        <begin position="101"/>
        <end position="120"/>
    </location>
</feature>
<feature type="transmembrane region" description="Helical" evidence="3">
    <location>
        <begin position="192"/>
        <end position="212"/>
    </location>
</feature>
<evidence type="ECO:0000313" key="5">
    <source>
        <dbReference type="EMBL" id="KAH3808150.1"/>
    </source>
</evidence>
<feature type="transmembrane region" description="Helical" evidence="3">
    <location>
        <begin position="405"/>
        <end position="425"/>
    </location>
</feature>
<dbReference type="AlphaFoldDB" id="A0A9D4FZZ5"/>
<dbReference type="Pfam" id="PF07690">
    <property type="entry name" value="MFS_1"/>
    <property type="match status" value="1"/>
</dbReference>
<accession>A0A9D4FZZ5</accession>
<dbReference type="Gene3D" id="1.20.1250.20">
    <property type="entry name" value="MFS general substrate transporter like domains"/>
    <property type="match status" value="2"/>
</dbReference>
<comment type="caution">
    <text evidence="5">The sequence shown here is derived from an EMBL/GenBank/DDBJ whole genome shotgun (WGS) entry which is preliminary data.</text>
</comment>
<dbReference type="GO" id="GO:0008028">
    <property type="term" value="F:monocarboxylic acid transmembrane transporter activity"/>
    <property type="evidence" value="ECO:0007669"/>
    <property type="project" value="TreeGrafter"/>
</dbReference>
<feature type="transmembrane region" description="Helical" evidence="3">
    <location>
        <begin position="490"/>
        <end position="517"/>
    </location>
</feature>
<evidence type="ECO:0000256" key="3">
    <source>
        <dbReference type="SAM" id="Phobius"/>
    </source>
</evidence>
<comment type="subcellular location">
    <subcellularLocation>
        <location evidence="1">Membrane</location>
        <topology evidence="1">Multi-pass membrane protein</topology>
    </subcellularLocation>
</comment>
<dbReference type="CDD" id="cd17352">
    <property type="entry name" value="MFS_MCT_SLC16"/>
    <property type="match status" value="1"/>
</dbReference>
<proteinExistence type="predicted"/>
<dbReference type="InterPro" id="IPR050327">
    <property type="entry name" value="Proton-linked_MCT"/>
</dbReference>
<dbReference type="GO" id="GO:0016020">
    <property type="term" value="C:membrane"/>
    <property type="evidence" value="ECO:0007669"/>
    <property type="project" value="UniProtKB-SubCell"/>
</dbReference>
<feature type="transmembrane region" description="Helical" evidence="3">
    <location>
        <begin position="165"/>
        <end position="186"/>
    </location>
</feature>
<keyword evidence="3" id="KW-0812">Transmembrane</keyword>
<dbReference type="SUPFAM" id="SSF103473">
    <property type="entry name" value="MFS general substrate transporter"/>
    <property type="match status" value="1"/>
</dbReference>
<dbReference type="PANTHER" id="PTHR11360:SF284">
    <property type="entry name" value="EG:103B4.3 PROTEIN-RELATED"/>
    <property type="match status" value="1"/>
</dbReference>
<feature type="transmembrane region" description="Helical" evidence="3">
    <location>
        <begin position="126"/>
        <end position="153"/>
    </location>
</feature>
<keyword evidence="3" id="KW-0472">Membrane</keyword>
<sequence>MSSNKRTHSVDQDADQDDDSPKYPARDIDGGWGWMVCVGCFVCHVITDGIFYSFGMIFVELLNTFGESKGDTSVIGSLSTGMCFLSGPIVSILANRFGCRAVTICGAFVASTGLFVSAFAPNIQFLYFSLGILTGFGNGMIYLPSIVSVTVYFRKKRSLATGIGVSGSGIGTFIMSPLTSVLVQHYSWHGALIVQSGLLLHCVACGLLFLPLDQQHTLRIKEYRTKYDEALTSLSKESESGVLENGLNGILENDIDSLQTTTSKNTTKSNGQHQIDSENELSIPLTSGDTSDYDIDKTHEVSSPTPLLSSSISGSNESNRSCAAKIRELFDYEMFKSVKFLLFLVSLFFYGLGYYVPYVYLPDMAMRMGISEFRSSWLLSAVGITNTVGRVVFGYISDRKSVNRLLLYNVSLIICGLFTAVAPLMGAYWSLMVYSAMFGVFSGVTISLTSVILADIVGIDKLSNAFGMCNFVGGVSVFAGPPVAGRLFDISGGYLMCFIYAGISIVLSGAILFIVLYMERKEPKKHRIVTVV</sequence>